<keyword evidence="6" id="KW-1185">Reference proteome</keyword>
<dbReference type="InterPro" id="IPR016064">
    <property type="entry name" value="NAD/diacylglycerol_kinase_sf"/>
</dbReference>
<sequence>MSRHEASAEKPTDTTGQEAAAEVGQRTRETDDGSGGRGQRAAIVYNPTKVELDVLKAAVQAAEAEAGWAESLWIETSEDDPGTGMAREAVDAGVDVVLAAGGDGTVRAVAEGLRGSRVALGLLPAGTGNLLARNLDLTLDNLGESVSTAFTGRTRDLDLGLVTIIRPDGKTEEHAFVVMAGMGLDAQLMENTDEDLKKKMGWVAYAKSMATAIRGGRRIKLMYRYDGERPRRGRLHTLLIGNCGSLPGNILLLPEAAVDDGILDVVALSPEGPLGWLQIWWKVLVENAILHRTGVGEKFRGTDKDIRALSYQRVETVEVRLTKPEPFELDGDEFGELTGFKVWVEQHGLRVRVPADS</sequence>
<comment type="cofactor">
    <cofactor evidence="1">
        <name>Mg(2+)</name>
        <dbReference type="ChEBI" id="CHEBI:18420"/>
    </cofactor>
</comment>
<protein>
    <submittedName>
        <fullName evidence="5">Diacylglycerol kinase family enzyme</fullName>
    </submittedName>
</protein>
<dbReference type="AlphaFoldDB" id="A0A7Z0IKL1"/>
<evidence type="ECO:0000256" key="1">
    <source>
        <dbReference type="ARBA" id="ARBA00001946"/>
    </source>
</evidence>
<evidence type="ECO:0000313" key="6">
    <source>
        <dbReference type="Proteomes" id="UP000527616"/>
    </source>
</evidence>
<dbReference type="GO" id="GO:0005524">
    <property type="term" value="F:ATP binding"/>
    <property type="evidence" value="ECO:0007669"/>
    <property type="project" value="UniProtKB-KW"/>
</dbReference>
<dbReference type="Gene3D" id="3.40.50.10330">
    <property type="entry name" value="Probable inorganic polyphosphate/atp-NAD kinase, domain 1"/>
    <property type="match status" value="1"/>
</dbReference>
<dbReference type="GO" id="GO:0008654">
    <property type="term" value="P:phospholipid biosynthetic process"/>
    <property type="evidence" value="ECO:0007669"/>
    <property type="project" value="UniProtKB-KW"/>
</dbReference>
<dbReference type="InterPro" id="IPR050187">
    <property type="entry name" value="Lipid_Phosphate_FormReg"/>
</dbReference>
<comment type="similarity">
    <text evidence="2">Belongs to the diacylglycerol/lipid kinase family.</text>
</comment>
<keyword evidence="5" id="KW-0418">Kinase</keyword>
<dbReference type="PROSITE" id="PS50146">
    <property type="entry name" value="DAGK"/>
    <property type="match status" value="1"/>
</dbReference>
<proteinExistence type="inferred from homology"/>
<gene>
    <name evidence="5" type="ORF">GGQ54_001260</name>
</gene>
<feature type="region of interest" description="Disordered" evidence="3">
    <location>
        <begin position="1"/>
        <end position="40"/>
    </location>
</feature>
<evidence type="ECO:0000256" key="3">
    <source>
        <dbReference type="SAM" id="MobiDB-lite"/>
    </source>
</evidence>
<dbReference type="Pfam" id="PF00781">
    <property type="entry name" value="DAGK_cat"/>
    <property type="match status" value="1"/>
</dbReference>
<dbReference type="PANTHER" id="PTHR12358:SF106">
    <property type="entry name" value="LIPID KINASE YEGS"/>
    <property type="match status" value="1"/>
</dbReference>
<dbReference type="GO" id="GO:0004143">
    <property type="term" value="F:ATP-dependent diacylglycerol kinase activity"/>
    <property type="evidence" value="ECO:0007669"/>
    <property type="project" value="TreeGrafter"/>
</dbReference>
<feature type="compositionally biased region" description="Basic and acidic residues" evidence="3">
    <location>
        <begin position="1"/>
        <end position="12"/>
    </location>
</feature>
<dbReference type="InterPro" id="IPR017438">
    <property type="entry name" value="ATP-NAD_kinase_N"/>
</dbReference>
<evidence type="ECO:0000259" key="4">
    <source>
        <dbReference type="PROSITE" id="PS50146"/>
    </source>
</evidence>
<reference evidence="5 6" key="1">
    <citation type="submission" date="2020-07" db="EMBL/GenBank/DDBJ databases">
        <title>Sequencing the genomes of 1000 actinobacteria strains.</title>
        <authorList>
            <person name="Klenk H.-P."/>
        </authorList>
    </citation>
    <scope>NUCLEOTIDE SEQUENCE [LARGE SCALE GENOMIC DNA]</scope>
    <source>
        <strain evidence="5 6">DSM 103164</strain>
    </source>
</reference>
<evidence type="ECO:0000313" key="5">
    <source>
        <dbReference type="EMBL" id="NYI70700.1"/>
    </source>
</evidence>
<organism evidence="5 6">
    <name type="scientific">Naumannella cuiyingiana</name>
    <dbReference type="NCBI Taxonomy" id="1347891"/>
    <lineage>
        <taxon>Bacteria</taxon>
        <taxon>Bacillati</taxon>
        <taxon>Actinomycetota</taxon>
        <taxon>Actinomycetes</taxon>
        <taxon>Propionibacteriales</taxon>
        <taxon>Propionibacteriaceae</taxon>
        <taxon>Naumannella</taxon>
    </lineage>
</organism>
<evidence type="ECO:0000256" key="2">
    <source>
        <dbReference type="ARBA" id="ARBA00005983"/>
    </source>
</evidence>
<name>A0A7Z0IKL1_9ACTN</name>
<dbReference type="GO" id="GO:0005886">
    <property type="term" value="C:plasma membrane"/>
    <property type="evidence" value="ECO:0007669"/>
    <property type="project" value="TreeGrafter"/>
</dbReference>
<dbReference type="InterPro" id="IPR001206">
    <property type="entry name" value="Diacylglycerol_kinase_cat_dom"/>
</dbReference>
<dbReference type="RefSeq" id="WP_179444624.1">
    <property type="nucleotide sequence ID" value="NZ_JACBZS010000001.1"/>
</dbReference>
<comment type="caution">
    <text evidence="5">The sequence shown here is derived from an EMBL/GenBank/DDBJ whole genome shotgun (WGS) entry which is preliminary data.</text>
</comment>
<dbReference type="Proteomes" id="UP000527616">
    <property type="component" value="Unassembled WGS sequence"/>
</dbReference>
<dbReference type="PANTHER" id="PTHR12358">
    <property type="entry name" value="SPHINGOSINE KINASE"/>
    <property type="match status" value="1"/>
</dbReference>
<dbReference type="EMBL" id="JACBZS010000001">
    <property type="protein sequence ID" value="NYI70700.1"/>
    <property type="molecule type" value="Genomic_DNA"/>
</dbReference>
<dbReference type="SUPFAM" id="SSF111331">
    <property type="entry name" value="NAD kinase/diacylglycerol kinase-like"/>
    <property type="match status" value="1"/>
</dbReference>
<keyword evidence="5" id="KW-0808">Transferase</keyword>
<accession>A0A7Z0IKL1</accession>
<dbReference type="Gene3D" id="2.60.200.40">
    <property type="match status" value="1"/>
</dbReference>
<feature type="domain" description="DAGKc" evidence="4">
    <location>
        <begin position="36"/>
        <end position="167"/>
    </location>
</feature>